<evidence type="ECO:0000313" key="4">
    <source>
        <dbReference type="EMBL" id="KAJ3176501.1"/>
    </source>
</evidence>
<evidence type="ECO:0000313" key="5">
    <source>
        <dbReference type="Proteomes" id="UP001212152"/>
    </source>
</evidence>
<dbReference type="Proteomes" id="UP001212152">
    <property type="component" value="Unassembled WGS sequence"/>
</dbReference>
<dbReference type="EMBL" id="JADGJQ010000040">
    <property type="protein sequence ID" value="KAJ3176501.1"/>
    <property type="molecule type" value="Genomic_DNA"/>
</dbReference>
<dbReference type="GO" id="GO:1990904">
    <property type="term" value="C:ribonucleoprotein complex"/>
    <property type="evidence" value="ECO:0007669"/>
    <property type="project" value="UniProtKB-KW"/>
</dbReference>
<sequence>MVHTAATVCRRASAQLAIPRQHGIVRSPISLTRAFSNLTLRPLAPPPCARFTTPSLRSMRGVPPLTQSKFLGPPMMMTVVRGETTWGRPKVASKRKTAKYKLKNHGGAVARWMVAGDGTFKRSQAGRSHLNRKMRTWKRKSKKRRVMATTTQKKFLKKLVPYWKKHYMR</sequence>
<keyword evidence="2" id="KW-0689">Ribosomal protein</keyword>
<dbReference type="Pfam" id="PF01632">
    <property type="entry name" value="Ribosomal_L35p"/>
    <property type="match status" value="1"/>
</dbReference>
<dbReference type="GO" id="GO:0003735">
    <property type="term" value="F:structural constituent of ribosome"/>
    <property type="evidence" value="ECO:0007669"/>
    <property type="project" value="InterPro"/>
</dbReference>
<keyword evidence="5" id="KW-1185">Reference proteome</keyword>
<name>A0AAD5THA0_9FUNG</name>
<evidence type="ECO:0008006" key="6">
    <source>
        <dbReference type="Google" id="ProtNLM"/>
    </source>
</evidence>
<dbReference type="InterPro" id="IPR037229">
    <property type="entry name" value="Ribosomal_bL35_sf"/>
</dbReference>
<accession>A0AAD5THA0</accession>
<evidence type="ECO:0000256" key="3">
    <source>
        <dbReference type="ARBA" id="ARBA00023274"/>
    </source>
</evidence>
<gene>
    <name evidence="4" type="ORF">HDU87_005195</name>
</gene>
<comment type="similarity">
    <text evidence="1">Belongs to the bacterial ribosomal protein bL35 family.</text>
</comment>
<dbReference type="InterPro" id="IPR021137">
    <property type="entry name" value="Ribosomal_bL35-like"/>
</dbReference>
<reference evidence="4" key="1">
    <citation type="submission" date="2020-05" db="EMBL/GenBank/DDBJ databases">
        <title>Phylogenomic resolution of chytrid fungi.</title>
        <authorList>
            <person name="Stajich J.E."/>
            <person name="Amses K."/>
            <person name="Simmons R."/>
            <person name="Seto K."/>
            <person name="Myers J."/>
            <person name="Bonds A."/>
            <person name="Quandt C.A."/>
            <person name="Barry K."/>
            <person name="Liu P."/>
            <person name="Grigoriev I."/>
            <person name="Longcore J.E."/>
            <person name="James T.Y."/>
        </authorList>
    </citation>
    <scope>NUCLEOTIDE SEQUENCE</scope>
    <source>
        <strain evidence="4">JEL0379</strain>
    </source>
</reference>
<keyword evidence="3" id="KW-0687">Ribonucleoprotein</keyword>
<dbReference type="AlphaFoldDB" id="A0AAD5THA0"/>
<dbReference type="GO" id="GO:0005840">
    <property type="term" value="C:ribosome"/>
    <property type="evidence" value="ECO:0007669"/>
    <property type="project" value="UniProtKB-KW"/>
</dbReference>
<evidence type="ECO:0000256" key="1">
    <source>
        <dbReference type="ARBA" id="ARBA00006598"/>
    </source>
</evidence>
<protein>
    <recommendedName>
        <fullName evidence="6">50S ribosomal protein L35</fullName>
    </recommendedName>
</protein>
<evidence type="ECO:0000256" key="2">
    <source>
        <dbReference type="ARBA" id="ARBA00022980"/>
    </source>
</evidence>
<dbReference type="SUPFAM" id="SSF143034">
    <property type="entry name" value="L35p-like"/>
    <property type="match status" value="1"/>
</dbReference>
<dbReference type="Gene3D" id="4.10.410.60">
    <property type="match status" value="1"/>
</dbReference>
<dbReference type="GO" id="GO:0006412">
    <property type="term" value="P:translation"/>
    <property type="evidence" value="ECO:0007669"/>
    <property type="project" value="InterPro"/>
</dbReference>
<proteinExistence type="inferred from homology"/>
<organism evidence="4 5">
    <name type="scientific">Geranomyces variabilis</name>
    <dbReference type="NCBI Taxonomy" id="109894"/>
    <lineage>
        <taxon>Eukaryota</taxon>
        <taxon>Fungi</taxon>
        <taxon>Fungi incertae sedis</taxon>
        <taxon>Chytridiomycota</taxon>
        <taxon>Chytridiomycota incertae sedis</taxon>
        <taxon>Chytridiomycetes</taxon>
        <taxon>Spizellomycetales</taxon>
        <taxon>Powellomycetaceae</taxon>
        <taxon>Geranomyces</taxon>
    </lineage>
</organism>
<comment type="caution">
    <text evidence="4">The sequence shown here is derived from an EMBL/GenBank/DDBJ whole genome shotgun (WGS) entry which is preliminary data.</text>
</comment>